<evidence type="ECO:0000259" key="2">
    <source>
        <dbReference type="Pfam" id="PF07974"/>
    </source>
</evidence>
<dbReference type="GeneID" id="24140212"/>
<dbReference type="OrthoDB" id="167259at2759"/>
<dbReference type="AlphaFoldDB" id="A0A067BN49"/>
<name>A0A067BN49_SAPPC</name>
<keyword evidence="1" id="KW-1015">Disulfide bond</keyword>
<keyword evidence="4" id="KW-1185">Reference proteome</keyword>
<dbReference type="Proteomes" id="UP000030745">
    <property type="component" value="Unassembled WGS sequence"/>
</dbReference>
<evidence type="ECO:0000313" key="3">
    <source>
        <dbReference type="EMBL" id="KDO15771.1"/>
    </source>
</evidence>
<accession>A0A067BN49</accession>
<dbReference type="STRING" id="695850.A0A067BN49"/>
<proteinExistence type="predicted"/>
<evidence type="ECO:0000256" key="1">
    <source>
        <dbReference type="ARBA" id="ARBA00023157"/>
    </source>
</evidence>
<dbReference type="Pfam" id="PF07974">
    <property type="entry name" value="EGF_2"/>
    <property type="match status" value="1"/>
</dbReference>
<gene>
    <name evidence="3" type="ORF">SPRG_18690</name>
</gene>
<feature type="domain" description="Epidermal growth factor-like" evidence="2">
    <location>
        <begin position="117"/>
        <end position="136"/>
    </location>
</feature>
<feature type="non-terminal residue" evidence="3">
    <location>
        <position position="1"/>
    </location>
</feature>
<dbReference type="VEuPathDB" id="FungiDB:SPRG_18690"/>
<organism evidence="3 4">
    <name type="scientific">Saprolegnia parasitica (strain CBS 223.65)</name>
    <dbReference type="NCBI Taxonomy" id="695850"/>
    <lineage>
        <taxon>Eukaryota</taxon>
        <taxon>Sar</taxon>
        <taxon>Stramenopiles</taxon>
        <taxon>Oomycota</taxon>
        <taxon>Saprolegniomycetes</taxon>
        <taxon>Saprolegniales</taxon>
        <taxon>Saprolegniaceae</taxon>
        <taxon>Saprolegnia</taxon>
    </lineage>
</organism>
<evidence type="ECO:0000313" key="4">
    <source>
        <dbReference type="Proteomes" id="UP000030745"/>
    </source>
</evidence>
<protein>
    <recommendedName>
        <fullName evidence="2">Epidermal growth factor-like domain-containing protein</fullName>
    </recommendedName>
</protein>
<dbReference type="RefSeq" id="XP_012213521.1">
    <property type="nucleotide sequence ID" value="XM_012358131.1"/>
</dbReference>
<dbReference type="KEGG" id="spar:SPRG_18690"/>
<dbReference type="InterPro" id="IPR013111">
    <property type="entry name" value="EGF_extracell"/>
</dbReference>
<reference evidence="3 4" key="1">
    <citation type="journal article" date="2013" name="PLoS Genet.">
        <title>Distinctive expansion of potential virulence genes in the genome of the oomycete fish pathogen Saprolegnia parasitica.</title>
        <authorList>
            <person name="Jiang R.H."/>
            <person name="de Bruijn I."/>
            <person name="Haas B.J."/>
            <person name="Belmonte R."/>
            <person name="Lobach L."/>
            <person name="Christie J."/>
            <person name="van den Ackerveken G."/>
            <person name="Bottin A."/>
            <person name="Bulone V."/>
            <person name="Diaz-Moreno S.M."/>
            <person name="Dumas B."/>
            <person name="Fan L."/>
            <person name="Gaulin E."/>
            <person name="Govers F."/>
            <person name="Grenville-Briggs L.J."/>
            <person name="Horner N.R."/>
            <person name="Levin J.Z."/>
            <person name="Mammella M."/>
            <person name="Meijer H.J."/>
            <person name="Morris P."/>
            <person name="Nusbaum C."/>
            <person name="Oome S."/>
            <person name="Phillips A.J."/>
            <person name="van Rooyen D."/>
            <person name="Rzeszutek E."/>
            <person name="Saraiva M."/>
            <person name="Secombes C.J."/>
            <person name="Seidl M.F."/>
            <person name="Snel B."/>
            <person name="Stassen J.H."/>
            <person name="Sykes S."/>
            <person name="Tripathy S."/>
            <person name="van den Berg H."/>
            <person name="Vega-Arreguin J.C."/>
            <person name="Wawra S."/>
            <person name="Young S.K."/>
            <person name="Zeng Q."/>
            <person name="Dieguez-Uribeondo J."/>
            <person name="Russ C."/>
            <person name="Tyler B.M."/>
            <person name="van West P."/>
        </authorList>
    </citation>
    <scope>NUCLEOTIDE SEQUENCE [LARGE SCALE GENOMIC DNA]</scope>
    <source>
        <strain evidence="3 4">CBS 223.65</strain>
    </source>
</reference>
<sequence>VHYVSCSATGGSFTLSFRDQTSPLIPWNANAQTVEEALNAITSGVTVTLHGGSAVACSANGNVGGILGITYLRDYGALPCILTDNSLLTHAGNGNGLPGTGATMGGLTSVVGTKENALCSNHGTCDYTTGACKCDAFFASSDGLGGPGTRGDCSYRKPF</sequence>
<dbReference type="EMBL" id="KK584573">
    <property type="protein sequence ID" value="KDO15771.1"/>
    <property type="molecule type" value="Genomic_DNA"/>
</dbReference>